<keyword evidence="7" id="KW-0865">Zymogen</keyword>
<dbReference type="PANTHER" id="PTHR10067">
    <property type="entry name" value="PHOSPHATIDYLSERINE DECARBOXYLASE"/>
    <property type="match status" value="1"/>
</dbReference>
<keyword evidence="10" id="KW-1208">Phospholipid metabolism</keyword>
<dbReference type="NCBIfam" id="TIGR00163">
    <property type="entry name" value="PS_decarb"/>
    <property type="match status" value="1"/>
</dbReference>
<accession>A0ABM8Q0Z7</accession>
<dbReference type="EMBL" id="CAJHOE010000001">
    <property type="protein sequence ID" value="CAD7286460.1"/>
    <property type="molecule type" value="Genomic_DNA"/>
</dbReference>
<organism evidence="13 14">
    <name type="scientific">Campylobacter suis</name>
    <dbReference type="NCBI Taxonomy" id="2790657"/>
    <lineage>
        <taxon>Bacteria</taxon>
        <taxon>Pseudomonadati</taxon>
        <taxon>Campylobacterota</taxon>
        <taxon>Epsilonproteobacteria</taxon>
        <taxon>Campylobacterales</taxon>
        <taxon>Campylobacteraceae</taxon>
        <taxon>Campylobacter</taxon>
    </lineage>
</organism>
<evidence type="ECO:0000256" key="7">
    <source>
        <dbReference type="ARBA" id="ARBA00023145"/>
    </source>
</evidence>
<dbReference type="NCBIfam" id="NF003038">
    <property type="entry name" value="PRK03934.1"/>
    <property type="match status" value="1"/>
</dbReference>
<evidence type="ECO:0000256" key="3">
    <source>
        <dbReference type="ARBA" id="ARBA00012243"/>
    </source>
</evidence>
<dbReference type="InterPro" id="IPR033177">
    <property type="entry name" value="PSD-B"/>
</dbReference>
<gene>
    <name evidence="13" type="primary">psd_1</name>
    <name evidence="13" type="ORF">LMG8286_00293</name>
</gene>
<sequence>MDRVFSRYFGLFGKIKFPKAVQTFINEQYIKYFKLDMSEFDKASEYESLNALFTRNFLKEREFDKDKQIFISPCDGTCLSSGTTKDGMAFSIKGKTYSLKELLGQSISEVELKNEYDFANIYLSPKDYHHYHAPCDLKILKAVHMGGKLYSVAKKWLEKVDGLYAKNERVALRCQMDNGKLMWLVFVGALNVSKMKFTFDERIQTNANASQVQVYGYENLYVKKGERLGNFELGSTILIINEKDAIEYNLSEEKQIKQAETIGLVRL</sequence>
<evidence type="ECO:0000313" key="13">
    <source>
        <dbReference type="EMBL" id="CAD7286460.1"/>
    </source>
</evidence>
<keyword evidence="4" id="KW-0444">Lipid biosynthesis</keyword>
<proteinExistence type="predicted"/>
<dbReference type="PANTHER" id="PTHR10067:SF6">
    <property type="entry name" value="PHOSPHATIDYLSERINE DECARBOXYLASE PROENZYME, MITOCHONDRIAL"/>
    <property type="match status" value="1"/>
</dbReference>
<reference evidence="13 14" key="1">
    <citation type="submission" date="2020-11" db="EMBL/GenBank/DDBJ databases">
        <authorList>
            <person name="Peeters C."/>
        </authorList>
    </citation>
    <scope>NUCLEOTIDE SEQUENCE [LARGE SCALE GENOMIC DNA]</scope>
    <source>
        <strain evidence="13 14">LMG 8286</strain>
    </source>
</reference>
<keyword evidence="14" id="KW-1185">Reference proteome</keyword>
<comment type="pathway">
    <text evidence="12">Phospholipid metabolism; phosphatidylethanolamine biosynthesis.</text>
</comment>
<evidence type="ECO:0000256" key="10">
    <source>
        <dbReference type="ARBA" id="ARBA00023264"/>
    </source>
</evidence>
<dbReference type="InterPro" id="IPR003817">
    <property type="entry name" value="PS_Dcarbxylase"/>
</dbReference>
<dbReference type="EC" id="4.1.1.65" evidence="3"/>
<comment type="cofactor">
    <cofactor evidence="1">
        <name>pyruvate</name>
        <dbReference type="ChEBI" id="CHEBI:15361"/>
    </cofactor>
</comment>
<evidence type="ECO:0000256" key="11">
    <source>
        <dbReference type="ARBA" id="ARBA00023317"/>
    </source>
</evidence>
<dbReference type="GO" id="GO:0004609">
    <property type="term" value="F:phosphatidylserine decarboxylase activity"/>
    <property type="evidence" value="ECO:0007669"/>
    <property type="project" value="UniProtKB-EC"/>
</dbReference>
<evidence type="ECO:0000256" key="6">
    <source>
        <dbReference type="ARBA" id="ARBA00023098"/>
    </source>
</evidence>
<keyword evidence="8" id="KW-0594">Phospholipid biosynthesis</keyword>
<protein>
    <recommendedName>
        <fullName evidence="3">phosphatidylserine decarboxylase</fullName>
        <ecNumber evidence="3">4.1.1.65</ecNumber>
    </recommendedName>
</protein>
<keyword evidence="11" id="KW-0670">Pyruvate</keyword>
<keyword evidence="9 13" id="KW-0456">Lyase</keyword>
<evidence type="ECO:0000256" key="4">
    <source>
        <dbReference type="ARBA" id="ARBA00022516"/>
    </source>
</evidence>
<evidence type="ECO:0000256" key="8">
    <source>
        <dbReference type="ARBA" id="ARBA00023209"/>
    </source>
</evidence>
<dbReference type="Pfam" id="PF02666">
    <property type="entry name" value="PS_Dcarbxylase"/>
    <property type="match status" value="1"/>
</dbReference>
<evidence type="ECO:0000313" key="14">
    <source>
        <dbReference type="Proteomes" id="UP000789359"/>
    </source>
</evidence>
<comment type="caution">
    <text evidence="13">The sequence shown here is derived from an EMBL/GenBank/DDBJ whole genome shotgun (WGS) entry which is preliminary data.</text>
</comment>
<evidence type="ECO:0000256" key="5">
    <source>
        <dbReference type="ARBA" id="ARBA00022793"/>
    </source>
</evidence>
<evidence type="ECO:0000256" key="12">
    <source>
        <dbReference type="ARBA" id="ARBA00024326"/>
    </source>
</evidence>
<name>A0ABM8Q0Z7_9BACT</name>
<keyword evidence="6" id="KW-0443">Lipid metabolism</keyword>
<evidence type="ECO:0000256" key="9">
    <source>
        <dbReference type="ARBA" id="ARBA00023239"/>
    </source>
</evidence>
<comment type="pathway">
    <text evidence="2">Lipid metabolism.</text>
</comment>
<dbReference type="Proteomes" id="UP000789359">
    <property type="component" value="Unassembled WGS sequence"/>
</dbReference>
<evidence type="ECO:0000256" key="2">
    <source>
        <dbReference type="ARBA" id="ARBA00005189"/>
    </source>
</evidence>
<keyword evidence="5" id="KW-0210">Decarboxylase</keyword>
<evidence type="ECO:0000256" key="1">
    <source>
        <dbReference type="ARBA" id="ARBA00001928"/>
    </source>
</evidence>